<sequence>MAFVNTLNGKHGSGSYLVTVPPGPSLADAIISSLYLGYKSGAMLGLSASDFKFGVDASADPELAIALRVSMEEQRQWQEETWPALVDCTAKAGIASSWTEDLTMSS</sequence>
<evidence type="ECO:0000313" key="1">
    <source>
        <dbReference type="EMBL" id="KAK7828608.1"/>
    </source>
</evidence>
<dbReference type="Proteomes" id="UP001488838">
    <property type="component" value="Unassembled WGS sequence"/>
</dbReference>
<keyword evidence="2" id="KW-1185">Reference proteome</keyword>
<accession>A0AAW0JPV2</accession>
<dbReference type="GO" id="GO:0031593">
    <property type="term" value="F:polyubiquitin modification-dependent protein binding"/>
    <property type="evidence" value="ECO:0007669"/>
    <property type="project" value="TreeGrafter"/>
</dbReference>
<dbReference type="InterPro" id="IPR027040">
    <property type="entry name" value="PSMD4"/>
</dbReference>
<dbReference type="AlphaFoldDB" id="A0AAW0JPV2"/>
<reference evidence="1 2" key="1">
    <citation type="journal article" date="2023" name="bioRxiv">
        <title>Conserved and derived expression patterns and positive selection on dental genes reveal complex evolutionary context of ever-growing rodent molars.</title>
        <authorList>
            <person name="Calamari Z.T."/>
            <person name="Song A."/>
            <person name="Cohen E."/>
            <person name="Akter M."/>
            <person name="Roy R.D."/>
            <person name="Hallikas O."/>
            <person name="Christensen M.M."/>
            <person name="Li P."/>
            <person name="Marangoni P."/>
            <person name="Jernvall J."/>
            <person name="Klein O.D."/>
        </authorList>
    </citation>
    <scope>NUCLEOTIDE SEQUENCE [LARGE SCALE GENOMIC DNA]</scope>
    <source>
        <strain evidence="1">V071</strain>
    </source>
</reference>
<gene>
    <name evidence="1" type="ORF">U0070_007132</name>
</gene>
<dbReference type="GO" id="GO:0005829">
    <property type="term" value="C:cytosol"/>
    <property type="evidence" value="ECO:0007669"/>
    <property type="project" value="TreeGrafter"/>
</dbReference>
<dbReference type="GO" id="GO:0008540">
    <property type="term" value="C:proteasome regulatory particle, base subcomplex"/>
    <property type="evidence" value="ECO:0007669"/>
    <property type="project" value="TreeGrafter"/>
</dbReference>
<proteinExistence type="predicted"/>
<evidence type="ECO:0000313" key="2">
    <source>
        <dbReference type="Proteomes" id="UP001488838"/>
    </source>
</evidence>
<dbReference type="PANTHER" id="PTHR10223:SF0">
    <property type="entry name" value="26S PROTEASOME NON-ATPASE REGULATORY SUBUNIT 4"/>
    <property type="match status" value="1"/>
</dbReference>
<protein>
    <submittedName>
        <fullName evidence="1">Uncharacterized protein</fullName>
    </submittedName>
</protein>
<dbReference type="GO" id="GO:0005634">
    <property type="term" value="C:nucleus"/>
    <property type="evidence" value="ECO:0007669"/>
    <property type="project" value="TreeGrafter"/>
</dbReference>
<dbReference type="PANTHER" id="PTHR10223">
    <property type="entry name" value="26S PROTEASOME NON-ATPASE REGULATORY SUBUNIT 4"/>
    <property type="match status" value="1"/>
</dbReference>
<dbReference type="GO" id="GO:0043161">
    <property type="term" value="P:proteasome-mediated ubiquitin-dependent protein catabolic process"/>
    <property type="evidence" value="ECO:0007669"/>
    <property type="project" value="TreeGrafter"/>
</dbReference>
<organism evidence="1 2">
    <name type="scientific">Myodes glareolus</name>
    <name type="common">Bank vole</name>
    <name type="synonym">Clethrionomys glareolus</name>
    <dbReference type="NCBI Taxonomy" id="447135"/>
    <lineage>
        <taxon>Eukaryota</taxon>
        <taxon>Metazoa</taxon>
        <taxon>Chordata</taxon>
        <taxon>Craniata</taxon>
        <taxon>Vertebrata</taxon>
        <taxon>Euteleostomi</taxon>
        <taxon>Mammalia</taxon>
        <taxon>Eutheria</taxon>
        <taxon>Euarchontoglires</taxon>
        <taxon>Glires</taxon>
        <taxon>Rodentia</taxon>
        <taxon>Myomorpha</taxon>
        <taxon>Muroidea</taxon>
        <taxon>Cricetidae</taxon>
        <taxon>Arvicolinae</taxon>
        <taxon>Myodes</taxon>
    </lineage>
</organism>
<comment type="caution">
    <text evidence="1">The sequence shown here is derived from an EMBL/GenBank/DDBJ whole genome shotgun (WGS) entry which is preliminary data.</text>
</comment>
<dbReference type="EMBL" id="JBBHLL010000025">
    <property type="protein sequence ID" value="KAK7828608.1"/>
    <property type="molecule type" value="Genomic_DNA"/>
</dbReference>
<name>A0AAW0JPV2_MYOGA</name>
<dbReference type="Gene3D" id="6.10.250.380">
    <property type="match status" value="1"/>
</dbReference>